<dbReference type="PANTHER" id="PTHR44591">
    <property type="entry name" value="STRESS RESPONSE REGULATOR PROTEIN 1"/>
    <property type="match status" value="1"/>
</dbReference>
<sequence length="143" mass="15973">MPADKILLVDDEEEFILILSERMKSRGMSVETAESGPAAIKKAEKQDFDAVILDMMMPGMDGIETLKRLREVNPNLQVIMLTGHATLPNAVEAVKLGAADFLEKPANIATLIEKIKEAKIKKMVLEEKQAEERIRNILKSKGW</sequence>
<dbReference type="FunFam" id="3.40.50.2300:FF:000018">
    <property type="entry name" value="DNA-binding transcriptional regulator NtrC"/>
    <property type="match status" value="1"/>
</dbReference>
<dbReference type="Pfam" id="PF00072">
    <property type="entry name" value="Response_reg"/>
    <property type="match status" value="1"/>
</dbReference>
<name>A0A419ETB2_9BACT</name>
<dbReference type="GO" id="GO:0000160">
    <property type="term" value="P:phosphorelay signal transduction system"/>
    <property type="evidence" value="ECO:0007669"/>
    <property type="project" value="UniProtKB-KW"/>
</dbReference>
<evidence type="ECO:0000259" key="6">
    <source>
        <dbReference type="PROSITE" id="PS50110"/>
    </source>
</evidence>
<keyword evidence="2" id="KW-0902">Two-component regulatory system</keyword>
<evidence type="ECO:0000256" key="5">
    <source>
        <dbReference type="PROSITE-ProRule" id="PRU00169"/>
    </source>
</evidence>
<evidence type="ECO:0000256" key="1">
    <source>
        <dbReference type="ARBA" id="ARBA00022553"/>
    </source>
</evidence>
<feature type="modified residue" description="4-aspartylphosphate" evidence="5">
    <location>
        <position position="54"/>
    </location>
</feature>
<evidence type="ECO:0000256" key="3">
    <source>
        <dbReference type="ARBA" id="ARBA00023015"/>
    </source>
</evidence>
<dbReference type="InterPro" id="IPR011006">
    <property type="entry name" value="CheY-like_superfamily"/>
</dbReference>
<dbReference type="Proteomes" id="UP000285961">
    <property type="component" value="Unassembled WGS sequence"/>
</dbReference>
<feature type="domain" description="Response regulatory" evidence="6">
    <location>
        <begin position="5"/>
        <end position="119"/>
    </location>
</feature>
<comment type="caution">
    <text evidence="7">The sequence shown here is derived from an EMBL/GenBank/DDBJ whole genome shotgun (WGS) entry which is preliminary data.</text>
</comment>
<dbReference type="PANTHER" id="PTHR44591:SF14">
    <property type="entry name" value="PROTEIN PILG"/>
    <property type="match status" value="1"/>
</dbReference>
<dbReference type="AlphaFoldDB" id="A0A419ETB2"/>
<gene>
    <name evidence="7" type="ORF">C4532_15165</name>
</gene>
<dbReference type="InterPro" id="IPR050595">
    <property type="entry name" value="Bact_response_regulator"/>
</dbReference>
<keyword evidence="3" id="KW-0805">Transcription regulation</keyword>
<keyword evidence="4" id="KW-0804">Transcription</keyword>
<dbReference type="SMART" id="SM00448">
    <property type="entry name" value="REC"/>
    <property type="match status" value="1"/>
</dbReference>
<accession>A0A419ETB2</accession>
<dbReference type="Gene3D" id="3.40.50.2300">
    <property type="match status" value="1"/>
</dbReference>
<evidence type="ECO:0000313" key="7">
    <source>
        <dbReference type="EMBL" id="RJP67050.1"/>
    </source>
</evidence>
<evidence type="ECO:0000313" key="8">
    <source>
        <dbReference type="Proteomes" id="UP000285961"/>
    </source>
</evidence>
<evidence type="ECO:0000256" key="4">
    <source>
        <dbReference type="ARBA" id="ARBA00023163"/>
    </source>
</evidence>
<evidence type="ECO:0000256" key="2">
    <source>
        <dbReference type="ARBA" id="ARBA00023012"/>
    </source>
</evidence>
<keyword evidence="1 5" id="KW-0597">Phosphoprotein</keyword>
<reference evidence="7 8" key="1">
    <citation type="journal article" date="2017" name="ISME J.">
        <title>Energy and carbon metabolisms in a deep terrestrial subsurface fluid microbial community.</title>
        <authorList>
            <person name="Momper L."/>
            <person name="Jungbluth S.P."/>
            <person name="Lee M.D."/>
            <person name="Amend J.P."/>
        </authorList>
    </citation>
    <scope>NUCLEOTIDE SEQUENCE [LARGE SCALE GENOMIC DNA]</scope>
    <source>
        <strain evidence="7">SURF_17</strain>
    </source>
</reference>
<organism evidence="7 8">
    <name type="scientific">Candidatus Abyssobacteria bacterium SURF_17</name>
    <dbReference type="NCBI Taxonomy" id="2093361"/>
    <lineage>
        <taxon>Bacteria</taxon>
        <taxon>Pseudomonadati</taxon>
        <taxon>Candidatus Hydrogenedentota</taxon>
        <taxon>Candidatus Abyssobacteria</taxon>
    </lineage>
</organism>
<dbReference type="PROSITE" id="PS50110">
    <property type="entry name" value="RESPONSE_REGULATORY"/>
    <property type="match status" value="1"/>
</dbReference>
<dbReference type="InterPro" id="IPR001789">
    <property type="entry name" value="Sig_transdc_resp-reg_receiver"/>
</dbReference>
<proteinExistence type="predicted"/>
<dbReference type="EMBL" id="QZKI01000109">
    <property type="protein sequence ID" value="RJP67050.1"/>
    <property type="molecule type" value="Genomic_DNA"/>
</dbReference>
<protein>
    <submittedName>
        <fullName evidence="7">Response regulator</fullName>
    </submittedName>
</protein>
<dbReference type="SUPFAM" id="SSF52172">
    <property type="entry name" value="CheY-like"/>
    <property type="match status" value="1"/>
</dbReference>